<dbReference type="AlphaFoldDB" id="A0A157T1M8"/>
<evidence type="ECO:0000313" key="3">
    <source>
        <dbReference type="Proteomes" id="UP000076770"/>
    </source>
</evidence>
<feature type="transmembrane region" description="Helical" evidence="1">
    <location>
        <begin position="34"/>
        <end position="52"/>
    </location>
</feature>
<gene>
    <name evidence="2" type="ORF">SSOP1_1760</name>
</gene>
<name>A0A157T1M8_SACSO</name>
<protein>
    <submittedName>
        <fullName evidence="2">Uncharacterized protein</fullName>
    </submittedName>
</protein>
<dbReference type="EMBL" id="LT549890">
    <property type="protein sequence ID" value="SAI85314.1"/>
    <property type="molecule type" value="Genomic_DNA"/>
</dbReference>
<dbReference type="Proteomes" id="UP000076770">
    <property type="component" value="Chromosome i"/>
</dbReference>
<reference evidence="3" key="1">
    <citation type="submission" date="2016-04" db="EMBL/GenBank/DDBJ databases">
        <authorList>
            <person name="Shah S.A."/>
            <person name="Garrett R.A."/>
        </authorList>
    </citation>
    <scope>NUCLEOTIDE SEQUENCE [LARGE SCALE GENOMIC DNA]</scope>
    <source>
        <strain evidence="3">ATCC 35091 / DSM 1616 / JCM 8930 / NBRC 15331 / P1</strain>
    </source>
</reference>
<accession>A0A157T1M8</accession>
<organism evidence="2 3">
    <name type="scientific">Saccharolobus solfataricus</name>
    <name type="common">Sulfolobus solfataricus</name>
    <dbReference type="NCBI Taxonomy" id="2287"/>
    <lineage>
        <taxon>Archaea</taxon>
        <taxon>Thermoproteota</taxon>
        <taxon>Thermoprotei</taxon>
        <taxon>Sulfolobales</taxon>
        <taxon>Sulfolobaceae</taxon>
        <taxon>Saccharolobus</taxon>
    </lineage>
</organism>
<proteinExistence type="predicted"/>
<keyword evidence="1" id="KW-0472">Membrane</keyword>
<sequence>MIGILYQLLILLNIKPSYIFTWEVLIMMRYLENILRNLLIIIIYLVIFMISLKVL</sequence>
<keyword evidence="1" id="KW-1133">Transmembrane helix</keyword>
<evidence type="ECO:0000313" key="2">
    <source>
        <dbReference type="EMBL" id="SAI85314.1"/>
    </source>
</evidence>
<keyword evidence="1" id="KW-0812">Transmembrane</keyword>
<feature type="transmembrane region" description="Helical" evidence="1">
    <location>
        <begin position="6"/>
        <end position="27"/>
    </location>
</feature>
<dbReference type="PATRIC" id="fig|2287.9.peg.1843"/>
<evidence type="ECO:0000256" key="1">
    <source>
        <dbReference type="SAM" id="Phobius"/>
    </source>
</evidence>